<proteinExistence type="predicted"/>
<evidence type="ECO:0000313" key="4">
    <source>
        <dbReference type="Proteomes" id="UP000275394"/>
    </source>
</evidence>
<organism evidence="3 4">
    <name type="scientific">Sinobacterium caligoides</name>
    <dbReference type="NCBI Taxonomy" id="933926"/>
    <lineage>
        <taxon>Bacteria</taxon>
        <taxon>Pseudomonadati</taxon>
        <taxon>Pseudomonadota</taxon>
        <taxon>Gammaproteobacteria</taxon>
        <taxon>Cellvibrionales</taxon>
        <taxon>Spongiibacteraceae</taxon>
        <taxon>Sinobacterium</taxon>
    </lineage>
</organism>
<protein>
    <submittedName>
        <fullName evidence="3">Uncharacterized protein</fullName>
    </submittedName>
</protein>
<reference evidence="3 4" key="1">
    <citation type="submission" date="2018-11" db="EMBL/GenBank/DDBJ databases">
        <title>Genomic Encyclopedia of Type Strains, Phase IV (KMG-IV): sequencing the most valuable type-strain genomes for metagenomic binning, comparative biology and taxonomic classification.</title>
        <authorList>
            <person name="Goeker M."/>
        </authorList>
    </citation>
    <scope>NUCLEOTIDE SEQUENCE [LARGE SCALE GENOMIC DNA]</scope>
    <source>
        <strain evidence="3 4">DSM 100316</strain>
    </source>
</reference>
<comment type="caution">
    <text evidence="3">The sequence shown here is derived from an EMBL/GenBank/DDBJ whole genome shotgun (WGS) entry which is preliminary data.</text>
</comment>
<name>A0A3N2DXV6_9GAMM</name>
<accession>A0A3N2DXV6</accession>
<sequence>MSIIIKDKDGNDFDILLGGGRQWPSKDNLAQCPIIGRAELERFDPLELYKAVNHFYRGYAKGYLYRCLEARTPSSGYRGRVDLLPVCPKIALGDAMVNSELILVRSNGSSTTPPRSQLRLEIANACSEILMDERQHAKMLAAQMGREGTINKALIYTGAAMTGLGQPAWGLAVWLKDVSDLMNPVVRAQHAFRAIQAGANSDDFITASKESLAASEWRELVDVLGFDPNKLTLQHLQQAMAAAEMIYEDAELRGDLTRFAKGYADAQHAIEYTTMAGAAVFELILTLLLLAIGGAGAVVNTARKSLQTPKFNKLGDLLLSYTGGGKKKKSQHEVGSDADAQPSSLADFESEAAGSSARWIEPATSNRRGPPVENADNNSMMHEVDVVPDTVDRVARLEMLQNVRKSLQSSNPGDILEGQVARRYKDQLQNFNKKFGPNGADGEIDVELPNTIIEVSVGLKKGRKARIQRERLLSETLNPNQKPVIQFSKSHKRMTSAQRQHLLDSGLHDVAASFDELDEIIRDLHQ</sequence>
<evidence type="ECO:0000256" key="2">
    <source>
        <dbReference type="SAM" id="Phobius"/>
    </source>
</evidence>
<keyword evidence="2" id="KW-0472">Membrane</keyword>
<evidence type="ECO:0000313" key="3">
    <source>
        <dbReference type="EMBL" id="ROS04617.1"/>
    </source>
</evidence>
<feature type="transmembrane region" description="Helical" evidence="2">
    <location>
        <begin position="275"/>
        <end position="299"/>
    </location>
</feature>
<dbReference type="AlphaFoldDB" id="A0A3N2DXV6"/>
<feature type="region of interest" description="Disordered" evidence="1">
    <location>
        <begin position="355"/>
        <end position="379"/>
    </location>
</feature>
<dbReference type="Proteomes" id="UP000275394">
    <property type="component" value="Unassembled WGS sequence"/>
</dbReference>
<keyword evidence="4" id="KW-1185">Reference proteome</keyword>
<evidence type="ECO:0000256" key="1">
    <source>
        <dbReference type="SAM" id="MobiDB-lite"/>
    </source>
</evidence>
<dbReference type="OrthoDB" id="9816400at2"/>
<keyword evidence="2" id="KW-0812">Transmembrane</keyword>
<dbReference type="RefSeq" id="WP_123710607.1">
    <property type="nucleotide sequence ID" value="NZ_RKHR01000003.1"/>
</dbReference>
<gene>
    <name evidence="3" type="ORF">EDC56_0123</name>
</gene>
<keyword evidence="2" id="KW-1133">Transmembrane helix</keyword>
<dbReference type="EMBL" id="RKHR01000003">
    <property type="protein sequence ID" value="ROS04617.1"/>
    <property type="molecule type" value="Genomic_DNA"/>
</dbReference>